<protein>
    <recommendedName>
        <fullName evidence="2">DUF676 domain-containing protein</fullName>
    </recommendedName>
</protein>
<dbReference type="Proteomes" id="UP000419144">
    <property type="component" value="Unassembled WGS sequence"/>
</dbReference>
<dbReference type="VEuPathDB" id="TriTrypDB:LtaPh_2310600"/>
<sequence>MLHSFLNCCGPLSSTPQDAFKRIHARLACPPPHGSGGDADGSGGKASQLCVVDPYHFIVCQHGVLGRAADFENVIVDSFVNHEVSVLEATEALAAAEQDAIAARMAAMPTANYAEERGESIQSELPGPPLPFCDHPYPTYHCPSVSPSASVPVRCIPSTMGACDTFASPMSRVVPTVPESTASPVNSPNGYMMPKAERKDVLLETASIKASAAQQKRQQDVFVGGIAHGTDNTPRSPEVAPNVNFNSWTAGQRARRAAYKAAYRLHIEYPNRMNGRLYRSGNLQCFSPGSNEYLRADAGTQVCARRMLAEVVPALHMWLNEVESKEKQRRAKWAVYARTVGTSEAACLSTEAAAPLPICFSVMAHSFGGIIHREFLYLLLVDDAETRASDPRLFHDITALRQRLQRLNVTFENFLTVATPHCGTGECLWWPIYFGAWCIARMRLCQTYDELILSDANRMLQRRLLDEPHLRVLQLFRRRVLFANTHRDILVGFGTCSLIFENVDTDHTKFIGVPPRTAHCAAAFENEAIEVSKPILLRSFEDYDEEEAYKSGSRSARHDSRRPAPGRARTFTMDDLVSALAPSSAAAATIVHPTSYSSALKCADAPVNGMKGYSDESDFLTATLRPQATSSSASGLTASPTSTVSSFSQSPMPGSTTMVRSQSSVFAAAWTIGRTVPAHGEDMVCVEDVAVPLTDYINESSDRLENASEPSASVVGSLLSRPLSLLSRCNSLALPSQLLKCFICGSSETVATSSSHDLGNVGPVTPTRRGSKRGTFTSLLCDPRWASECARSVASTVHDEVKRWLGTPATTPEIDEVLALGEPNREASMAAESAMMFSACASDVMPAWPSKAPPMSGTEADSPQYRRAPRLIAATLRQRMSWRVRAIRIDSMLPAGHLACLGNWAFFGRSPSVVQAVAEEMLAIL</sequence>
<dbReference type="EMBL" id="BLBS01000030">
    <property type="protein sequence ID" value="GET88739.1"/>
    <property type="molecule type" value="Genomic_DNA"/>
</dbReference>
<accession>A0A640KMS1</accession>
<name>A0A640KMS1_LEITA</name>
<organism evidence="3 4">
    <name type="scientific">Leishmania tarentolae</name>
    <name type="common">Sauroleishmania tarentolae</name>
    <dbReference type="NCBI Taxonomy" id="5689"/>
    <lineage>
        <taxon>Eukaryota</taxon>
        <taxon>Discoba</taxon>
        <taxon>Euglenozoa</taxon>
        <taxon>Kinetoplastea</taxon>
        <taxon>Metakinetoplastina</taxon>
        <taxon>Trypanosomatida</taxon>
        <taxon>Trypanosomatidae</taxon>
        <taxon>Leishmaniinae</taxon>
        <taxon>Leishmania</taxon>
        <taxon>lizard Leishmania</taxon>
    </lineage>
</organism>
<evidence type="ECO:0000259" key="2">
    <source>
        <dbReference type="Pfam" id="PF05057"/>
    </source>
</evidence>
<evidence type="ECO:0000313" key="4">
    <source>
        <dbReference type="Proteomes" id="UP000419144"/>
    </source>
</evidence>
<evidence type="ECO:0000313" key="3">
    <source>
        <dbReference type="EMBL" id="GET88739.1"/>
    </source>
</evidence>
<evidence type="ECO:0000256" key="1">
    <source>
        <dbReference type="SAM" id="MobiDB-lite"/>
    </source>
</evidence>
<feature type="domain" description="DUF676" evidence="2">
    <location>
        <begin position="360"/>
        <end position="496"/>
    </location>
</feature>
<dbReference type="PANTHER" id="PTHR12482">
    <property type="entry name" value="LIPASE ROG1-RELATED-RELATED"/>
    <property type="match status" value="1"/>
</dbReference>
<reference evidence="3" key="1">
    <citation type="submission" date="2019-11" db="EMBL/GenBank/DDBJ databases">
        <title>Leishmania tarentolae CDS.</title>
        <authorList>
            <person name="Goto Y."/>
            <person name="Yamagishi J."/>
        </authorList>
    </citation>
    <scope>NUCLEOTIDE SEQUENCE [LARGE SCALE GENOMIC DNA]</scope>
    <source>
        <strain evidence="3">Parrot Tar II</strain>
    </source>
</reference>
<comment type="caution">
    <text evidence="3">The sequence shown here is derived from an EMBL/GenBank/DDBJ whole genome shotgun (WGS) entry which is preliminary data.</text>
</comment>
<dbReference type="AlphaFoldDB" id="A0A640KMS1"/>
<feature type="region of interest" description="Disordered" evidence="1">
    <location>
        <begin position="630"/>
        <end position="654"/>
    </location>
</feature>
<gene>
    <name evidence="3" type="ORF">LtaPh_2310600</name>
</gene>
<dbReference type="PANTHER" id="PTHR12482:SF62">
    <property type="entry name" value="LIPASE ROG1-RELATED"/>
    <property type="match status" value="1"/>
</dbReference>
<dbReference type="Pfam" id="PF05057">
    <property type="entry name" value="DUF676"/>
    <property type="match status" value="1"/>
</dbReference>
<dbReference type="InterPro" id="IPR007751">
    <property type="entry name" value="DUF676_lipase-like"/>
</dbReference>
<feature type="compositionally biased region" description="Low complexity" evidence="1">
    <location>
        <begin position="630"/>
        <end position="653"/>
    </location>
</feature>
<proteinExistence type="predicted"/>
<keyword evidence="4" id="KW-1185">Reference proteome</keyword>
<dbReference type="OrthoDB" id="273452at2759"/>
<feature type="region of interest" description="Disordered" evidence="1">
    <location>
        <begin position="548"/>
        <end position="568"/>
    </location>
</feature>
<dbReference type="InterPro" id="IPR044294">
    <property type="entry name" value="Lipase-like"/>
</dbReference>